<evidence type="ECO:0000313" key="1">
    <source>
        <dbReference type="EMBL" id="MPN64054.1"/>
    </source>
</evidence>
<proteinExistence type="predicted"/>
<protein>
    <submittedName>
        <fullName evidence="1">Uncharacterized protein</fullName>
    </submittedName>
</protein>
<organism evidence="1">
    <name type="scientific">bioreactor metagenome</name>
    <dbReference type="NCBI Taxonomy" id="1076179"/>
    <lineage>
        <taxon>unclassified sequences</taxon>
        <taxon>metagenomes</taxon>
        <taxon>ecological metagenomes</taxon>
    </lineage>
</organism>
<sequence>MRSKKESVARDFVLDKNLNEIESYYLGYYDFINNYIQINEKSELFFIQGIPKERHENQWVCTINPITKIIRRLFPLEWNEKLNYHLFNDGGCYF</sequence>
<accession>A0A645JWM3</accession>
<comment type="caution">
    <text evidence="1">The sequence shown here is derived from an EMBL/GenBank/DDBJ whole genome shotgun (WGS) entry which is preliminary data.</text>
</comment>
<dbReference type="AlphaFoldDB" id="A0A645JWM3"/>
<name>A0A645JWM3_9ZZZZ</name>
<gene>
    <name evidence="1" type="ORF">SDC9_211825</name>
</gene>
<reference evidence="1" key="1">
    <citation type="submission" date="2019-08" db="EMBL/GenBank/DDBJ databases">
        <authorList>
            <person name="Kucharzyk K."/>
            <person name="Murdoch R.W."/>
            <person name="Higgins S."/>
            <person name="Loffler F."/>
        </authorList>
    </citation>
    <scope>NUCLEOTIDE SEQUENCE</scope>
</reference>
<dbReference type="EMBL" id="VSSQ01144405">
    <property type="protein sequence ID" value="MPN64054.1"/>
    <property type="molecule type" value="Genomic_DNA"/>
</dbReference>